<feature type="coiled-coil region" evidence="1">
    <location>
        <begin position="751"/>
        <end position="806"/>
    </location>
</feature>
<feature type="non-terminal residue" evidence="3">
    <location>
        <position position="1"/>
    </location>
</feature>
<dbReference type="PANTHER" id="PTHR23159">
    <property type="entry name" value="CENTROSOMAL PROTEIN 2"/>
    <property type="match status" value="1"/>
</dbReference>
<dbReference type="EMBL" id="MNPL01005641">
    <property type="protein sequence ID" value="OQR75878.1"/>
    <property type="molecule type" value="Genomic_DNA"/>
</dbReference>
<comment type="caution">
    <text evidence="3">The sequence shown here is derived from an EMBL/GenBank/DDBJ whole genome shotgun (WGS) entry which is preliminary data.</text>
</comment>
<keyword evidence="1" id="KW-0175">Coiled coil</keyword>
<feature type="coiled-coil region" evidence="1">
    <location>
        <begin position="1138"/>
        <end position="1228"/>
    </location>
</feature>
<sequence length="1282" mass="144900">LKEQRAAIQERNLLIKELTERLRATASEQNDLLKSEREHVKGLKMELEALKKKPTEANNNNSFVEKSSSEYSQVESRLAEAEVTVKQQRTQLECERKHSAALQQQVRSLQGQLREISQDSQSWRSQVSEAETRVRILEDRNRSLEGELSEVKTQLIWASEEHEQVRVKLQTRESELKRIEQDLHLRTESLAEATRRLDALRRYETESSAIHRSLQQLKEELNQSMSLTRSLREERDQLQAQLASTGGCNRYANDTISEQTQYLDLPEASFTEVATRTLPKEMRDDVNELLAGWPECGVIKQVESVNDLVTALRSMREYVLHGKEQLEEELHDVLKEGQRVQNLHDVIGIVQVLKAYGLQGRRVPALEEEICTLKVNLADCEARLAQSDKEVERLRAAESRQPFVEEMQRVREEAEAAMAQKLYALQSENLQLQHKNSLLEGQMANHLNCSPSATPSSINGARSEDTTITNTLSVPTTPSTRNLLLFDSTPSRENLTNLNTPPRCLLDMTNVTSRGEGYEAGGQSSLLTETNSSFLLALEESRESTDNLQVEKCNLIRQLNEQLQDEKAKESFKKLMDICSKLHQLEKLVLCNEFTEKTIFCQKKVKETVEQKYLAQIESLAAKWECEKNSALHDQLLRYLHDLSEPMTVHDHIIAIRALLEKELLDTRFQFSCKLKAERDTSVAMREEPDYNEADGYRARRNSSTDTALLYDQLCDTIEKNRLNFEDLCNALTREVNAAKDAFVLKDDNRIKELQSARDETKNRLIIMEKQLGELDKKRELLIAQLDLANQEKSELLQEVEKLKAAATTSTKSDHLLAILEELKKILGVECKDEQLPAILEDMLAVPEVLGGLSLADLSKALRSGADLAEEVKKALIMRLNDSQISLDASTTSGVSTISSAEDELTKLRKEYDVLQRRLQRVEDERNHLESASMISDLDRSCDVKLSDSLIKLVGELRQERNKNKELQQKLDESIAQGEDGSPQKANKCALQSNERLLSILSDVVKTCVSCDQDIVRALEAVGTVEVSGGSRGAVKERDHELETLGAATQTQVEKSAEDEEPLFSLGSALNASRDEGMNGPYPSKEELNELLIEDVLELPLASLQEGGADPQDDMVLVPSRRLRASVAQMVDFVKNSHAHWTTKIRELEERLAHSEEELKDEENVRKDIWNQFAQAKEKVIAVEDTRDRLAAELLALSGQTHNIEHALEESEAARTHLEERLEEAMHMGRVEQRQRKILEAAAAGVQVPDETGSGKDRANDDDNVNGSIGLAINRKNSYVLL</sequence>
<evidence type="ECO:0000256" key="2">
    <source>
        <dbReference type="SAM" id="MobiDB-lite"/>
    </source>
</evidence>
<gene>
    <name evidence="3" type="ORF">BIW11_08139</name>
</gene>
<protein>
    <submittedName>
        <fullName evidence="3">Uncharacterized protein</fullName>
    </submittedName>
</protein>
<dbReference type="OrthoDB" id="6429819at2759"/>
<feature type="coiled-coil region" evidence="1">
    <location>
        <begin position="898"/>
        <end position="977"/>
    </location>
</feature>
<feature type="coiled-coil region" evidence="1">
    <location>
        <begin position="1"/>
        <end position="241"/>
    </location>
</feature>
<organism evidence="3 4">
    <name type="scientific">Tropilaelaps mercedesae</name>
    <dbReference type="NCBI Taxonomy" id="418985"/>
    <lineage>
        <taxon>Eukaryota</taxon>
        <taxon>Metazoa</taxon>
        <taxon>Ecdysozoa</taxon>
        <taxon>Arthropoda</taxon>
        <taxon>Chelicerata</taxon>
        <taxon>Arachnida</taxon>
        <taxon>Acari</taxon>
        <taxon>Parasitiformes</taxon>
        <taxon>Mesostigmata</taxon>
        <taxon>Gamasina</taxon>
        <taxon>Dermanyssoidea</taxon>
        <taxon>Laelapidae</taxon>
        <taxon>Tropilaelaps</taxon>
    </lineage>
</organism>
<dbReference type="PANTHER" id="PTHR23159:SF31">
    <property type="entry name" value="CENTROSOME-ASSOCIATED PROTEIN CEP250 ISOFORM X1"/>
    <property type="match status" value="1"/>
</dbReference>
<dbReference type="InParanoid" id="A0A1V9XR97"/>
<feature type="region of interest" description="Disordered" evidence="2">
    <location>
        <begin position="1246"/>
        <end position="1266"/>
    </location>
</feature>
<dbReference type="Gene3D" id="1.10.287.1490">
    <property type="match status" value="1"/>
</dbReference>
<evidence type="ECO:0000256" key="1">
    <source>
        <dbReference type="SAM" id="Coils"/>
    </source>
</evidence>
<name>A0A1V9XR97_9ACAR</name>
<dbReference type="Proteomes" id="UP000192247">
    <property type="component" value="Unassembled WGS sequence"/>
</dbReference>
<proteinExistence type="predicted"/>
<keyword evidence="4" id="KW-1185">Reference proteome</keyword>
<evidence type="ECO:0000313" key="4">
    <source>
        <dbReference type="Proteomes" id="UP000192247"/>
    </source>
</evidence>
<reference evidence="3 4" key="1">
    <citation type="journal article" date="2017" name="Gigascience">
        <title>Draft genome of the honey bee ectoparasitic mite, Tropilaelaps mercedesae, is shaped by the parasitic life history.</title>
        <authorList>
            <person name="Dong X."/>
            <person name="Armstrong S.D."/>
            <person name="Xia D."/>
            <person name="Makepeace B.L."/>
            <person name="Darby A.C."/>
            <person name="Kadowaki T."/>
        </authorList>
    </citation>
    <scope>NUCLEOTIDE SEQUENCE [LARGE SCALE GENOMIC DNA]</scope>
    <source>
        <strain evidence="3">Wuxi-XJTLU</strain>
    </source>
</reference>
<dbReference type="SUPFAM" id="SSF57997">
    <property type="entry name" value="Tropomyosin"/>
    <property type="match status" value="1"/>
</dbReference>
<evidence type="ECO:0000313" key="3">
    <source>
        <dbReference type="EMBL" id="OQR75878.1"/>
    </source>
</evidence>
<accession>A0A1V9XR97</accession>